<dbReference type="Proteomes" id="UP000612585">
    <property type="component" value="Unassembled WGS sequence"/>
</dbReference>
<name>A0A8J3YYT9_9ACTN</name>
<organism evidence="2 3">
    <name type="scientific">Virgisporangium aurantiacum</name>
    <dbReference type="NCBI Taxonomy" id="175570"/>
    <lineage>
        <taxon>Bacteria</taxon>
        <taxon>Bacillati</taxon>
        <taxon>Actinomycetota</taxon>
        <taxon>Actinomycetes</taxon>
        <taxon>Micromonosporales</taxon>
        <taxon>Micromonosporaceae</taxon>
        <taxon>Virgisporangium</taxon>
    </lineage>
</organism>
<gene>
    <name evidence="2" type="ORF">Vau01_017570</name>
</gene>
<protein>
    <submittedName>
        <fullName evidence="2">Uncharacterized protein</fullName>
    </submittedName>
</protein>
<accession>A0A8J3YYT9</accession>
<dbReference type="EMBL" id="BOPG01000011">
    <property type="protein sequence ID" value="GIJ54241.1"/>
    <property type="molecule type" value="Genomic_DNA"/>
</dbReference>
<proteinExistence type="predicted"/>
<sequence length="126" mass="13383">MSVAVRAALQEADAGVDAFHAVDSEHDPPVPDAVHAPADTVAEPARVLLTPVLPAVRVGAARGPRPATYLSMPGLRRRPRRQAGRVARVYATKAAAYIGSATTHGSSRDRTRVRTMTTARRAGREP</sequence>
<evidence type="ECO:0000313" key="3">
    <source>
        <dbReference type="Proteomes" id="UP000612585"/>
    </source>
</evidence>
<reference evidence="2" key="1">
    <citation type="submission" date="2021-01" db="EMBL/GenBank/DDBJ databases">
        <title>Whole genome shotgun sequence of Virgisporangium aurantiacum NBRC 16421.</title>
        <authorList>
            <person name="Komaki H."/>
            <person name="Tamura T."/>
        </authorList>
    </citation>
    <scope>NUCLEOTIDE SEQUENCE</scope>
    <source>
        <strain evidence="2">NBRC 16421</strain>
    </source>
</reference>
<comment type="caution">
    <text evidence="2">The sequence shown here is derived from an EMBL/GenBank/DDBJ whole genome shotgun (WGS) entry which is preliminary data.</text>
</comment>
<dbReference type="AlphaFoldDB" id="A0A8J3YYT9"/>
<evidence type="ECO:0000313" key="2">
    <source>
        <dbReference type="EMBL" id="GIJ54241.1"/>
    </source>
</evidence>
<evidence type="ECO:0000256" key="1">
    <source>
        <dbReference type="SAM" id="MobiDB-lite"/>
    </source>
</evidence>
<keyword evidence="3" id="KW-1185">Reference proteome</keyword>
<feature type="region of interest" description="Disordered" evidence="1">
    <location>
        <begin position="100"/>
        <end position="126"/>
    </location>
</feature>